<keyword evidence="3 9" id="KW-0963">Cytoplasm</keyword>
<evidence type="ECO:0000256" key="5">
    <source>
        <dbReference type="ARBA" id="ARBA00022741"/>
    </source>
</evidence>
<dbReference type="InterPro" id="IPR019734">
    <property type="entry name" value="TPR_rpt"/>
</dbReference>
<keyword evidence="7 9" id="KW-0067">ATP-binding</keyword>
<dbReference type="PRINTS" id="PR00471">
    <property type="entry name" value="ACETATEKNASE"/>
</dbReference>
<evidence type="ECO:0000256" key="4">
    <source>
        <dbReference type="ARBA" id="ARBA00022679"/>
    </source>
</evidence>
<dbReference type="Proteomes" id="UP000182200">
    <property type="component" value="Unassembled WGS sequence"/>
</dbReference>
<keyword evidence="4 9" id="KW-0808">Transferase</keyword>
<comment type="catalytic activity">
    <reaction evidence="8 9">
        <text>butanoate + ATP = butanoyl phosphate + ADP</text>
        <dbReference type="Rhea" id="RHEA:13585"/>
        <dbReference type="ChEBI" id="CHEBI:17968"/>
        <dbReference type="ChEBI" id="CHEBI:30616"/>
        <dbReference type="ChEBI" id="CHEBI:58079"/>
        <dbReference type="ChEBI" id="CHEBI:456216"/>
        <dbReference type="EC" id="2.7.2.7"/>
    </reaction>
</comment>
<dbReference type="CDD" id="cd24011">
    <property type="entry name" value="ASKHA_NBD_BK"/>
    <property type="match status" value="1"/>
</dbReference>
<organism evidence="12 13">
    <name type="scientific">Candidatus Kryptonium thompsonii</name>
    <dbReference type="NCBI Taxonomy" id="1633631"/>
    <lineage>
        <taxon>Bacteria</taxon>
        <taxon>Pseudomonadati</taxon>
        <taxon>Candidatus Kryptoniota</taxon>
        <taxon>Candidatus Kryptonium</taxon>
    </lineage>
</organism>
<evidence type="ECO:0000256" key="11">
    <source>
        <dbReference type="RuleBase" id="RU003835"/>
    </source>
</evidence>
<sequence length="721" mass="81271">MKILVINPGSTSTKVAIFEDEKQIDLKVLRHSPEELSNFKTLWEQFDFRLKIILDFLEEKNLKPSDFSAVVGIGGLLRPVKGGTYRVNDKMLEDARANFQGEHPSNLGCALAYEIAKLGGVDAFIVDPVSVDEFEPLARYSGHPLIQRRSLSHALNIHAVARLASEKIGKKLDETNFVIAHLGGGISVCPVKGGKIIDANDASSDGPFSPERTGGLPLQPFISLCFSGKYTEQEIRKMVMGKGGLVAYLGTNNADEVEKRIQNGDEYAREVYEAMAYQIAKEIGAMATVLKGKVDAVVLTGGLATKISQILASIGDIDTALILLELFENKRILSFIEKTDVLGDLYAGLGIIFQMKGYKEKAKIYFELSLEHRLKKQNQFKLIAGYNNIANFYSINGKYDEAITYWKKALEILKSTGNIVQSAHIYNNIGVNQFKRNNYEKALENYQKALAIYRAINDVHGVANVLGNIGELMIEEFKLGEAYKHIKEAKELHIKTNNLDGLLETDLLLLSLYLVAGDIKNAELTLNEINQKHPETPPELIECYRACIEMKKKNFAESESILMKLLNNENIKGNDDIYLKILISLLKLNYVTGGIEKLEMVRSIAENYAEQVENFNLKALLFFLISLSYEDKDKSLAVKYLNKSIESLGYEFFEPKWKIYLMLAQNYKRRGIESKFLQSFETALINFQELLQRIETPEFVKSYLADVENEKFLKILQNLKI</sequence>
<dbReference type="EMBL" id="CZVI01000033">
    <property type="protein sequence ID" value="CUS93137.1"/>
    <property type="molecule type" value="Genomic_DNA"/>
</dbReference>
<dbReference type="SUPFAM" id="SSF53067">
    <property type="entry name" value="Actin-like ATPase domain"/>
    <property type="match status" value="2"/>
</dbReference>
<comment type="caution">
    <text evidence="12">The sequence shown here is derived from an EMBL/GenBank/DDBJ whole genome shotgun (WGS) entry which is preliminary data.</text>
</comment>
<evidence type="ECO:0000256" key="2">
    <source>
        <dbReference type="ARBA" id="ARBA00008748"/>
    </source>
</evidence>
<dbReference type="PANTHER" id="PTHR21060">
    <property type="entry name" value="ACETATE KINASE"/>
    <property type="match status" value="1"/>
</dbReference>
<protein>
    <recommendedName>
        <fullName evidence="9">Probable butyrate kinase</fullName>
        <shortName evidence="9">BK</shortName>
        <ecNumber evidence="9">2.7.2.7</ecNumber>
    </recommendedName>
    <alternativeName>
        <fullName evidence="9">Branched-chain carboxylic acid kinase</fullName>
    </alternativeName>
</protein>
<dbReference type="NCBIfam" id="NF002834">
    <property type="entry name" value="PRK03011.1-5"/>
    <property type="match status" value="1"/>
</dbReference>
<comment type="similarity">
    <text evidence="2 9 11">Belongs to the acetokinase family.</text>
</comment>
<dbReference type="PROSITE" id="PS50005">
    <property type="entry name" value="TPR"/>
    <property type="match status" value="2"/>
</dbReference>
<proteinExistence type="inferred from homology"/>
<evidence type="ECO:0000313" key="12">
    <source>
        <dbReference type="EMBL" id="CUS93137.1"/>
    </source>
</evidence>
<dbReference type="EC" id="2.7.2.7" evidence="9"/>
<dbReference type="InterPro" id="IPR011245">
    <property type="entry name" value="Butyrate_kin"/>
</dbReference>
<dbReference type="InterPro" id="IPR043129">
    <property type="entry name" value="ATPase_NBD"/>
</dbReference>
<name>A0ABM9UXF8_9BACT</name>
<evidence type="ECO:0000256" key="7">
    <source>
        <dbReference type="ARBA" id="ARBA00022840"/>
    </source>
</evidence>
<dbReference type="PROSITE" id="PS50293">
    <property type="entry name" value="TPR_REGION"/>
    <property type="match status" value="1"/>
</dbReference>
<dbReference type="SMART" id="SM00028">
    <property type="entry name" value="TPR"/>
    <property type="match status" value="5"/>
</dbReference>
<feature type="repeat" description="TPR" evidence="10">
    <location>
        <begin position="423"/>
        <end position="456"/>
    </location>
</feature>
<dbReference type="PANTHER" id="PTHR21060:SF20">
    <property type="entry name" value="BUTYRATE KINASE 1-RELATED"/>
    <property type="match status" value="1"/>
</dbReference>
<dbReference type="Pfam" id="PF13424">
    <property type="entry name" value="TPR_12"/>
    <property type="match status" value="1"/>
</dbReference>
<evidence type="ECO:0000256" key="10">
    <source>
        <dbReference type="PROSITE-ProRule" id="PRU00339"/>
    </source>
</evidence>
<keyword evidence="6 9" id="KW-0418">Kinase</keyword>
<dbReference type="GO" id="GO:0016301">
    <property type="term" value="F:kinase activity"/>
    <property type="evidence" value="ECO:0007669"/>
    <property type="project" value="UniProtKB-KW"/>
</dbReference>
<dbReference type="HAMAP" id="MF_00542">
    <property type="entry name" value="Butyrate_kinase"/>
    <property type="match status" value="1"/>
</dbReference>
<accession>A0ABM9UXF8</accession>
<dbReference type="InterPro" id="IPR011990">
    <property type="entry name" value="TPR-like_helical_dom_sf"/>
</dbReference>
<evidence type="ECO:0000256" key="9">
    <source>
        <dbReference type="HAMAP-Rule" id="MF_00542"/>
    </source>
</evidence>
<keyword evidence="10" id="KW-0802">TPR repeat</keyword>
<keyword evidence="5 9" id="KW-0547">Nucleotide-binding</keyword>
<evidence type="ECO:0000256" key="6">
    <source>
        <dbReference type="ARBA" id="ARBA00022777"/>
    </source>
</evidence>
<dbReference type="RefSeq" id="WP_176696993.1">
    <property type="nucleotide sequence ID" value="NZ_CZVI01000033.1"/>
</dbReference>
<dbReference type="SUPFAM" id="SSF48452">
    <property type="entry name" value="TPR-like"/>
    <property type="match status" value="1"/>
</dbReference>
<reference evidence="12 13" key="1">
    <citation type="submission" date="2015-11" db="EMBL/GenBank/DDBJ databases">
        <authorList>
            <person name="Varghese N."/>
        </authorList>
    </citation>
    <scope>NUCLEOTIDE SEQUENCE [LARGE SCALE GENOMIC DNA]</scope>
    <source>
        <strain evidence="12 13">JGI-8</strain>
    </source>
</reference>
<gene>
    <name evidence="9" type="primary">buk</name>
    <name evidence="12" type="ORF">JGI8_01774</name>
</gene>
<evidence type="ECO:0000256" key="3">
    <source>
        <dbReference type="ARBA" id="ARBA00022490"/>
    </source>
</evidence>
<feature type="repeat" description="TPR" evidence="10">
    <location>
        <begin position="383"/>
        <end position="416"/>
    </location>
</feature>
<dbReference type="InterPro" id="IPR000890">
    <property type="entry name" value="Aliphatic_acid_kin_short-chain"/>
</dbReference>
<dbReference type="Gene3D" id="1.25.40.10">
    <property type="entry name" value="Tetratricopeptide repeat domain"/>
    <property type="match status" value="2"/>
</dbReference>
<dbReference type="Pfam" id="PF00871">
    <property type="entry name" value="Acetate_kinase"/>
    <property type="match status" value="1"/>
</dbReference>
<evidence type="ECO:0000313" key="13">
    <source>
        <dbReference type="Proteomes" id="UP000182200"/>
    </source>
</evidence>
<dbReference type="PROSITE" id="PS01075">
    <property type="entry name" value="ACETATE_KINASE_1"/>
    <property type="match status" value="1"/>
</dbReference>
<dbReference type="Gene3D" id="3.30.420.40">
    <property type="match status" value="2"/>
</dbReference>
<evidence type="ECO:0000256" key="8">
    <source>
        <dbReference type="ARBA" id="ARBA00048596"/>
    </source>
</evidence>
<keyword evidence="13" id="KW-1185">Reference proteome</keyword>
<comment type="subcellular location">
    <subcellularLocation>
        <location evidence="1 9">Cytoplasm</location>
    </subcellularLocation>
</comment>
<dbReference type="InterPro" id="IPR023865">
    <property type="entry name" value="Aliphatic_acid_kinase_CS"/>
</dbReference>
<evidence type="ECO:0000256" key="1">
    <source>
        <dbReference type="ARBA" id="ARBA00004496"/>
    </source>
</evidence>
<dbReference type="NCBIfam" id="TIGR02707">
    <property type="entry name" value="butyr_kinase"/>
    <property type="match status" value="1"/>
</dbReference>